<evidence type="ECO:0000313" key="1">
    <source>
        <dbReference type="EMBL" id="CAB4128191.1"/>
    </source>
</evidence>
<dbReference type="Pfam" id="PF19821">
    <property type="entry name" value="Phage_capsid_2"/>
    <property type="match status" value="1"/>
</dbReference>
<name>A0A6J5L1N4_9CAUD</name>
<dbReference type="EMBL" id="LR796222">
    <property type="protein sequence ID" value="CAB4128191.1"/>
    <property type="molecule type" value="Genomic_DNA"/>
</dbReference>
<sequence length="302" mass="33275">MALQKEIWIQDIQETLHQGSEFILQGTDHSSFVSNKTVHVPQSGSMSAIEKNRSSLPATIAQRTDTELTYSLNDYTTDPVLITDLDELQTSYMKRQSVLRQHLDAMNERIGNEVAYEWAPSGSTSLVLRTTGGSTSLLPNSTATGTRNLITKEDISKMARKLDLDNAPKNDRILLIPTSMYYELFSTDALIRNDFGRALNMVNGQATEIFGMKVFVRPSTVLFNNTTTKKAVGSADATTDCYSAIAFQKNAVAQALGSIKVFANEDLPEYYGSVFSAQVFHGAKMLRSDNKGIVAMAQGYNV</sequence>
<gene>
    <name evidence="1" type="ORF">UFOVP105_23</name>
</gene>
<dbReference type="InterPro" id="IPR045565">
    <property type="entry name" value="Phage_capsid_2"/>
</dbReference>
<organism evidence="1">
    <name type="scientific">uncultured Caudovirales phage</name>
    <dbReference type="NCBI Taxonomy" id="2100421"/>
    <lineage>
        <taxon>Viruses</taxon>
        <taxon>Duplodnaviria</taxon>
        <taxon>Heunggongvirae</taxon>
        <taxon>Uroviricota</taxon>
        <taxon>Caudoviricetes</taxon>
        <taxon>Peduoviridae</taxon>
        <taxon>Maltschvirus</taxon>
        <taxon>Maltschvirus maltsch</taxon>
    </lineage>
</organism>
<proteinExistence type="predicted"/>
<accession>A0A6J5L1N4</accession>
<reference evidence="1" key="1">
    <citation type="submission" date="2020-04" db="EMBL/GenBank/DDBJ databases">
        <authorList>
            <person name="Chiriac C."/>
            <person name="Salcher M."/>
            <person name="Ghai R."/>
            <person name="Kavagutti S V."/>
        </authorList>
    </citation>
    <scope>NUCLEOTIDE SEQUENCE</scope>
</reference>
<protein>
    <submittedName>
        <fullName evidence="1">Uncharacterized protein</fullName>
    </submittedName>
</protein>